<dbReference type="Pfam" id="PF17203">
    <property type="entry name" value="sCache_3_2"/>
    <property type="match status" value="1"/>
</dbReference>
<dbReference type="PRINTS" id="PR00344">
    <property type="entry name" value="BCTRLSENSOR"/>
</dbReference>
<keyword evidence="9 16" id="KW-0418">Kinase</keyword>
<dbReference type="InterPro" id="IPR004358">
    <property type="entry name" value="Sig_transdc_His_kin-like_C"/>
</dbReference>
<dbReference type="RefSeq" id="WP_307335681.1">
    <property type="nucleotide sequence ID" value="NZ_JAUSUQ010000002.1"/>
</dbReference>
<keyword evidence="5" id="KW-0597">Phosphoprotein</keyword>
<evidence type="ECO:0000313" key="16">
    <source>
        <dbReference type="EMBL" id="MDQ0338010.1"/>
    </source>
</evidence>
<dbReference type="SUPFAM" id="SSF55874">
    <property type="entry name" value="ATPase domain of HSP90 chaperone/DNA topoisomerase II/histidine kinase"/>
    <property type="match status" value="1"/>
</dbReference>
<evidence type="ECO:0000256" key="4">
    <source>
        <dbReference type="ARBA" id="ARBA00022475"/>
    </source>
</evidence>
<dbReference type="InterPro" id="IPR013767">
    <property type="entry name" value="PAS_fold"/>
</dbReference>
<comment type="subcellular location">
    <subcellularLocation>
        <location evidence="2">Cell membrane</location>
        <topology evidence="2">Multi-pass membrane protein</topology>
    </subcellularLocation>
</comment>
<comment type="caution">
    <text evidence="16">The sequence shown here is derived from an EMBL/GenBank/DDBJ whole genome shotgun (WGS) entry which is preliminary data.</text>
</comment>
<keyword evidence="13 14" id="KW-0472">Membrane</keyword>
<keyword evidence="6 16" id="KW-0808">Transferase</keyword>
<keyword evidence="12" id="KW-0902">Two-component regulatory system</keyword>
<dbReference type="InterPro" id="IPR003594">
    <property type="entry name" value="HATPase_dom"/>
</dbReference>
<dbReference type="Proteomes" id="UP001232445">
    <property type="component" value="Unassembled WGS sequence"/>
</dbReference>
<organism evidence="16 17">
    <name type="scientific">Caldalkalibacillus uzonensis</name>
    <dbReference type="NCBI Taxonomy" id="353224"/>
    <lineage>
        <taxon>Bacteria</taxon>
        <taxon>Bacillati</taxon>
        <taxon>Bacillota</taxon>
        <taxon>Bacilli</taxon>
        <taxon>Bacillales</taxon>
        <taxon>Bacillaceae</taxon>
        <taxon>Caldalkalibacillus</taxon>
    </lineage>
</organism>
<dbReference type="Pfam" id="PF02518">
    <property type="entry name" value="HATPase_c"/>
    <property type="match status" value="1"/>
</dbReference>
<dbReference type="Gene3D" id="3.30.565.10">
    <property type="entry name" value="Histidine kinase-like ATPase, C-terminal domain"/>
    <property type="match status" value="1"/>
</dbReference>
<dbReference type="SUPFAM" id="SSF55890">
    <property type="entry name" value="Sporulation response regulatory protein Spo0B"/>
    <property type="match status" value="1"/>
</dbReference>
<dbReference type="InterPro" id="IPR016120">
    <property type="entry name" value="Sig_transdc_His_kin_SpoOB"/>
</dbReference>
<evidence type="ECO:0000256" key="2">
    <source>
        <dbReference type="ARBA" id="ARBA00004651"/>
    </source>
</evidence>
<dbReference type="EC" id="2.7.13.3" evidence="3"/>
<dbReference type="Pfam" id="PF00989">
    <property type="entry name" value="PAS"/>
    <property type="match status" value="1"/>
</dbReference>
<protein>
    <recommendedName>
        <fullName evidence="3">histidine kinase</fullName>
        <ecNumber evidence="3">2.7.13.3</ecNumber>
    </recommendedName>
</protein>
<feature type="domain" description="Histidine kinase" evidence="15">
    <location>
        <begin position="312"/>
        <end position="527"/>
    </location>
</feature>
<evidence type="ECO:0000256" key="12">
    <source>
        <dbReference type="ARBA" id="ARBA00023012"/>
    </source>
</evidence>
<dbReference type="SMART" id="SM00091">
    <property type="entry name" value="PAS"/>
    <property type="match status" value="1"/>
</dbReference>
<dbReference type="SUPFAM" id="SSF103190">
    <property type="entry name" value="Sensory domain-like"/>
    <property type="match status" value="1"/>
</dbReference>
<dbReference type="Gene3D" id="1.10.287.130">
    <property type="match status" value="1"/>
</dbReference>
<dbReference type="SMART" id="SM00387">
    <property type="entry name" value="HATPase_c"/>
    <property type="match status" value="1"/>
</dbReference>
<name>A0ABU0CR87_9BACI</name>
<keyword evidence="8" id="KW-0547">Nucleotide-binding</keyword>
<keyword evidence="7 14" id="KW-0812">Transmembrane</keyword>
<proteinExistence type="predicted"/>
<keyword evidence="17" id="KW-1185">Reference proteome</keyword>
<dbReference type="EMBL" id="JAUSUQ010000002">
    <property type="protein sequence ID" value="MDQ0338010.1"/>
    <property type="molecule type" value="Genomic_DNA"/>
</dbReference>
<evidence type="ECO:0000256" key="5">
    <source>
        <dbReference type="ARBA" id="ARBA00022553"/>
    </source>
</evidence>
<evidence type="ECO:0000256" key="9">
    <source>
        <dbReference type="ARBA" id="ARBA00022777"/>
    </source>
</evidence>
<dbReference type="InterPro" id="IPR000014">
    <property type="entry name" value="PAS"/>
</dbReference>
<feature type="transmembrane region" description="Helical" evidence="14">
    <location>
        <begin position="174"/>
        <end position="193"/>
    </location>
</feature>
<accession>A0ABU0CR87</accession>
<keyword evidence="10" id="KW-0067">ATP-binding</keyword>
<dbReference type="GO" id="GO:0004673">
    <property type="term" value="F:protein histidine kinase activity"/>
    <property type="evidence" value="ECO:0007669"/>
    <property type="project" value="UniProtKB-EC"/>
</dbReference>
<sequence>MEKNISLRTKMLILSFSLVLFSVLASGLFMLFSVSSAFEKELGQRAIAIARTVAQLPDIRDNVGQPGGEEIIQPIAERVRLATNVNYIVIIDMNRIRYSHPSESLIGTVFEGGDERAALSEHEYTSKAQGVQGYAIRAFVPIMDEEGIRQVGVAVVGILTPTFQSLLKQYQGDLLWSLVWGLLIGLAGSFLLAHNIKKQTYNLEPYEIAKLFEERSAVMQAMDMGIIATDETGQIQFMNKLAKEYTGVPEQTSTGQLRELFRHNWLGTLDHLNRSFIHKPAMVQGTMYLVSLHPIYVRDQFAGAVLTMTDHTEAHRLAEELTGIKSLVDDLRAQNHEYMNRLHSIAGLIQLGRTEEALNIILDETEDEEHLARLIRNHISNYAISGLLLGKRSKAREAGVTFELDPASHLKELVRGLKAGEVITILGNLLDNAIESCAGREGEKRVWCQVSGDREQLVVEVSDTGKGMSEAEQQSMFEYGYSTKAATGRGIGLALVKQIVDAHQGSITVDTQVGEGTAVKVEIKRTEGEWHD</sequence>
<keyword evidence="11 14" id="KW-1133">Transmembrane helix</keyword>
<comment type="catalytic activity">
    <reaction evidence="1">
        <text>ATP + protein L-histidine = ADP + protein N-phospho-L-histidine.</text>
        <dbReference type="EC" id="2.7.13.3"/>
    </reaction>
</comment>
<dbReference type="InterPro" id="IPR029151">
    <property type="entry name" value="Sensor-like_sf"/>
</dbReference>
<evidence type="ECO:0000256" key="1">
    <source>
        <dbReference type="ARBA" id="ARBA00000085"/>
    </source>
</evidence>
<dbReference type="InterPro" id="IPR035965">
    <property type="entry name" value="PAS-like_dom_sf"/>
</dbReference>
<dbReference type="InterPro" id="IPR033463">
    <property type="entry name" value="sCache_3"/>
</dbReference>
<evidence type="ECO:0000256" key="6">
    <source>
        <dbReference type="ARBA" id="ARBA00022679"/>
    </source>
</evidence>
<evidence type="ECO:0000256" key="11">
    <source>
        <dbReference type="ARBA" id="ARBA00022989"/>
    </source>
</evidence>
<dbReference type="SUPFAM" id="SSF55785">
    <property type="entry name" value="PYP-like sensor domain (PAS domain)"/>
    <property type="match status" value="1"/>
</dbReference>
<dbReference type="InterPro" id="IPR036890">
    <property type="entry name" value="HATPase_C_sf"/>
</dbReference>
<keyword evidence="4" id="KW-1003">Cell membrane</keyword>
<dbReference type="InterPro" id="IPR005467">
    <property type="entry name" value="His_kinase_dom"/>
</dbReference>
<gene>
    <name evidence="16" type="ORF">J2S00_000793</name>
</gene>
<dbReference type="PANTHER" id="PTHR43547">
    <property type="entry name" value="TWO-COMPONENT HISTIDINE KINASE"/>
    <property type="match status" value="1"/>
</dbReference>
<evidence type="ECO:0000256" key="14">
    <source>
        <dbReference type="SAM" id="Phobius"/>
    </source>
</evidence>
<dbReference type="Pfam" id="PF14689">
    <property type="entry name" value="SPOB_a"/>
    <property type="match status" value="1"/>
</dbReference>
<reference evidence="16 17" key="1">
    <citation type="submission" date="2023-07" db="EMBL/GenBank/DDBJ databases">
        <title>Genomic Encyclopedia of Type Strains, Phase IV (KMG-IV): sequencing the most valuable type-strain genomes for metagenomic binning, comparative biology and taxonomic classification.</title>
        <authorList>
            <person name="Goeker M."/>
        </authorList>
    </citation>
    <scope>NUCLEOTIDE SEQUENCE [LARGE SCALE GENOMIC DNA]</scope>
    <source>
        <strain evidence="16 17">DSM 17740</strain>
    </source>
</reference>
<evidence type="ECO:0000256" key="3">
    <source>
        <dbReference type="ARBA" id="ARBA00012438"/>
    </source>
</evidence>
<dbReference type="InterPro" id="IPR039506">
    <property type="entry name" value="SPOB_a"/>
</dbReference>
<evidence type="ECO:0000256" key="7">
    <source>
        <dbReference type="ARBA" id="ARBA00022692"/>
    </source>
</evidence>
<dbReference type="Gene3D" id="3.30.450.20">
    <property type="entry name" value="PAS domain"/>
    <property type="match status" value="2"/>
</dbReference>
<evidence type="ECO:0000259" key="15">
    <source>
        <dbReference type="PROSITE" id="PS50109"/>
    </source>
</evidence>
<evidence type="ECO:0000256" key="8">
    <source>
        <dbReference type="ARBA" id="ARBA00022741"/>
    </source>
</evidence>
<evidence type="ECO:0000256" key="13">
    <source>
        <dbReference type="ARBA" id="ARBA00023136"/>
    </source>
</evidence>
<evidence type="ECO:0000256" key="10">
    <source>
        <dbReference type="ARBA" id="ARBA00022840"/>
    </source>
</evidence>
<dbReference type="PANTHER" id="PTHR43547:SF10">
    <property type="entry name" value="SENSOR HISTIDINE KINASE DCUS"/>
    <property type="match status" value="1"/>
</dbReference>
<evidence type="ECO:0000313" key="17">
    <source>
        <dbReference type="Proteomes" id="UP001232445"/>
    </source>
</evidence>
<dbReference type="PROSITE" id="PS50109">
    <property type="entry name" value="HIS_KIN"/>
    <property type="match status" value="1"/>
</dbReference>